<reference evidence="4 5" key="1">
    <citation type="submission" date="2021-02" db="EMBL/GenBank/DDBJ databases">
        <title>Complete genome sequence of Lactococcus lactis strain K_LL004.</title>
        <authorList>
            <person name="Kim H.B."/>
        </authorList>
    </citation>
    <scope>NUCLEOTIDE SEQUENCE [LARGE SCALE GENOMIC DNA]</scope>
    <source>
        <strain evidence="4 5">K_LL004</strain>
    </source>
</reference>
<gene>
    <name evidence="4" type="primary">spx</name>
    <name evidence="4" type="ORF">JW886_03470</name>
</gene>
<dbReference type="Proteomes" id="UP000663608">
    <property type="component" value="Chromosome"/>
</dbReference>
<evidence type="ECO:0000256" key="1">
    <source>
        <dbReference type="ARBA" id="ARBA00023157"/>
    </source>
</evidence>
<evidence type="ECO:0000256" key="3">
    <source>
        <dbReference type="PROSITE-ProRule" id="PRU01282"/>
    </source>
</evidence>
<comment type="similarity">
    <text evidence="3">Belongs to the ArsC family.</text>
</comment>
<evidence type="ECO:0000313" key="4">
    <source>
        <dbReference type="EMBL" id="QSE77316.1"/>
    </source>
</evidence>
<dbReference type="InterPro" id="IPR036249">
    <property type="entry name" value="Thioredoxin-like_sf"/>
</dbReference>
<proteinExistence type="inferred from homology"/>
<dbReference type="CDD" id="cd03032">
    <property type="entry name" value="ArsC_Spx"/>
    <property type="match status" value="1"/>
</dbReference>
<evidence type="ECO:0000256" key="2">
    <source>
        <dbReference type="ARBA" id="ARBA00023284"/>
    </source>
</evidence>
<sequence>MIKLYLTSSCGSCRKARKWLIDNQLEYQEINLATGLNRASLIEILSLTEGGTGDILSVQSDLYKELNLDFSKMRLEQFLKTIEAYPLLLKRPIIIDENNIQVGFNEDDIRKFLPREFREIQRSGAYSVFLKQWLESLA</sequence>
<dbReference type="RefSeq" id="WP_075524438.1">
    <property type="nucleotide sequence ID" value="NZ_CP070381.1"/>
</dbReference>
<protein>
    <submittedName>
        <fullName evidence="4">Transcriptional regulator Spx</fullName>
    </submittedName>
</protein>
<dbReference type="Pfam" id="PF03960">
    <property type="entry name" value="ArsC"/>
    <property type="match status" value="1"/>
</dbReference>
<keyword evidence="2" id="KW-0676">Redox-active center</keyword>
<dbReference type="InterPro" id="IPR006504">
    <property type="entry name" value="Tscrpt_reg_Spx/MgsR"/>
</dbReference>
<dbReference type="PANTHER" id="PTHR30041:SF7">
    <property type="entry name" value="GLOBAL TRANSCRIPTIONAL REGULATOR SPX"/>
    <property type="match status" value="1"/>
</dbReference>
<dbReference type="InterPro" id="IPR006660">
    <property type="entry name" value="Arsenate_reductase-like"/>
</dbReference>
<dbReference type="PROSITE" id="PS51353">
    <property type="entry name" value="ARSC"/>
    <property type="match status" value="1"/>
</dbReference>
<accession>A0AA45KJM3</accession>
<dbReference type="AlphaFoldDB" id="A0AA45KJM3"/>
<dbReference type="NCBIfam" id="TIGR01617">
    <property type="entry name" value="arsC_related"/>
    <property type="match status" value="1"/>
</dbReference>
<name>A0AA45KJM3_9LACT</name>
<keyword evidence="1" id="KW-1015">Disulfide bond</keyword>
<dbReference type="Gene3D" id="3.40.30.10">
    <property type="entry name" value="Glutaredoxin"/>
    <property type="match status" value="1"/>
</dbReference>
<dbReference type="NCBIfam" id="NF002459">
    <property type="entry name" value="PRK01655.1"/>
    <property type="match status" value="1"/>
</dbReference>
<dbReference type="PANTHER" id="PTHR30041">
    <property type="entry name" value="ARSENATE REDUCTASE"/>
    <property type="match status" value="1"/>
</dbReference>
<keyword evidence="5" id="KW-1185">Reference proteome</keyword>
<dbReference type="KEGG" id="lti:JW886_03470"/>
<organism evidence="4 5">
    <name type="scientific">Lactococcus taiwanensis</name>
    <dbReference type="NCBI Taxonomy" id="1151742"/>
    <lineage>
        <taxon>Bacteria</taxon>
        <taxon>Bacillati</taxon>
        <taxon>Bacillota</taxon>
        <taxon>Bacilli</taxon>
        <taxon>Lactobacillales</taxon>
        <taxon>Streptococcaceae</taxon>
        <taxon>Lactococcus</taxon>
    </lineage>
</organism>
<evidence type="ECO:0000313" key="5">
    <source>
        <dbReference type="Proteomes" id="UP000663608"/>
    </source>
</evidence>
<dbReference type="EMBL" id="CP070872">
    <property type="protein sequence ID" value="QSE77316.1"/>
    <property type="molecule type" value="Genomic_DNA"/>
</dbReference>
<dbReference type="SUPFAM" id="SSF52833">
    <property type="entry name" value="Thioredoxin-like"/>
    <property type="match status" value="1"/>
</dbReference>